<evidence type="ECO:0000313" key="9">
    <source>
        <dbReference type="Proteomes" id="UP001642484"/>
    </source>
</evidence>
<sequence length="866" mass="96244">MLRTHAAHKPGGGTWSSGGGAGRGASSAVEEPRRGGGEESQSQPAEQRGAGRCAGADAGRRWAVERLMSSTGRGCRTRTLTVRLASPLLWRTQLPTTVRYEFESGAIYDGEWLEGNRHGVGKQIWPDGTEYLGQWRMGRAHGLGHIKHSDGDSYSGEWFNGRAHGLGIYRFQDGAACYEGQFRCDHRDGLGVETWTDGSCSPVLRIHAEPDRREELHVLWNNLAPPALNLSDASAIREYCDQKLDHFDEKVKNTWCQRFLVNATYHKEGGPVFICIDGEDYPWLSGGRPYTVACNNMVELAPKFDAMMMALEHRYYGGAAFDGVQNFSTANLKWHSSRQALADLAQFHDHMTKSLGKVPWVVFGGSYPGSLSAWARKLYPGKFAASVASSAPLLAQANFVGYNDVVASALTAPSVGGTPECLATYSKGHAEAAEMMKTPMGRRALEKMFNLCGYNPLDNSDNIAYWAGTDGIVSTVPQYNKATCEYTYCNVKLFCGNLSMMSKSTASNIETLQLMSEFQRAESIARGRKVPNCTDASYKAYVESMTLEKKVPGTDPKAGDQFGRLWTYQTCTEFGWYQTCEEGTNCPYTKGYNTIQWALELCQLLFDISPAQVLANIDATNRYYGGSNFPDATKVVFPNGEVDPWHWESNLVSPEPNVDTIFVKGASHCEWMHPEVPGMPMQLILAKEAIQRRIAAWLLESKEVEPKKEEEVKVEKAPKPEPVVQPRPEKSEEHSHKQHLQQQHAERKRKMSKFLLQTEFLGFAGGFQQGQKSGYGSNTWPDGTVYLGSWRQNCPNGPGEYSLNGGTNFKGQWEKSAPHGMGRYRWPDGKTYCGKYRFDQKDGFGILTEANGTVHEGFWSNGQLLE</sequence>
<dbReference type="InterPro" id="IPR008758">
    <property type="entry name" value="Peptidase_S28"/>
</dbReference>
<evidence type="ECO:0000256" key="4">
    <source>
        <dbReference type="ARBA" id="ARBA00022737"/>
    </source>
</evidence>
<dbReference type="Proteomes" id="UP001642484">
    <property type="component" value="Unassembled WGS sequence"/>
</dbReference>
<dbReference type="SUPFAM" id="SSF82185">
    <property type="entry name" value="Histone H3 K4-specific methyltransferase SET7/9 N-terminal domain"/>
    <property type="match status" value="2"/>
</dbReference>
<gene>
    <name evidence="8" type="ORF">CCMP2556_LOCUS44846</name>
</gene>
<feature type="region of interest" description="Disordered" evidence="7">
    <location>
        <begin position="1"/>
        <end position="56"/>
    </location>
</feature>
<evidence type="ECO:0000313" key="8">
    <source>
        <dbReference type="EMBL" id="CAK9093968.1"/>
    </source>
</evidence>
<accession>A0ABP0R2E1</accession>
<organism evidence="8 9">
    <name type="scientific">Durusdinium trenchii</name>
    <dbReference type="NCBI Taxonomy" id="1381693"/>
    <lineage>
        <taxon>Eukaryota</taxon>
        <taxon>Sar</taxon>
        <taxon>Alveolata</taxon>
        <taxon>Dinophyceae</taxon>
        <taxon>Suessiales</taxon>
        <taxon>Symbiodiniaceae</taxon>
        <taxon>Durusdinium</taxon>
    </lineage>
</organism>
<feature type="region of interest" description="Disordered" evidence="7">
    <location>
        <begin position="707"/>
        <end position="748"/>
    </location>
</feature>
<reference evidence="8 9" key="1">
    <citation type="submission" date="2024-02" db="EMBL/GenBank/DDBJ databases">
        <authorList>
            <person name="Chen Y."/>
            <person name="Shah S."/>
            <person name="Dougan E. K."/>
            <person name="Thang M."/>
            <person name="Chan C."/>
        </authorList>
    </citation>
    <scope>NUCLEOTIDE SEQUENCE [LARGE SCALE GENOMIC DNA]</scope>
</reference>
<keyword evidence="4" id="KW-0677">Repeat</keyword>
<feature type="compositionally biased region" description="Basic and acidic residues" evidence="7">
    <location>
        <begin position="707"/>
        <end position="719"/>
    </location>
</feature>
<evidence type="ECO:0000256" key="1">
    <source>
        <dbReference type="ARBA" id="ARBA00011079"/>
    </source>
</evidence>
<keyword evidence="5" id="KW-0378">Hydrolase</keyword>
<keyword evidence="6" id="KW-0325">Glycoprotein</keyword>
<proteinExistence type="inferred from homology"/>
<dbReference type="PANTHER" id="PTHR11010:SF11">
    <property type="entry name" value="THYMUS-SPECIFIC SERINE PROTEASE"/>
    <property type="match status" value="1"/>
</dbReference>
<dbReference type="PANTHER" id="PTHR11010">
    <property type="entry name" value="PROTEASE S28 PRO-X CARBOXYPEPTIDASE-RELATED"/>
    <property type="match status" value="1"/>
</dbReference>
<evidence type="ECO:0000256" key="3">
    <source>
        <dbReference type="ARBA" id="ARBA00022729"/>
    </source>
</evidence>
<dbReference type="Pfam" id="PF05577">
    <property type="entry name" value="Peptidase_S28"/>
    <property type="match status" value="1"/>
</dbReference>
<dbReference type="Gene3D" id="2.20.110.10">
    <property type="entry name" value="Histone H3 K4-specific methyltransferase SET7/9 N-terminal domain"/>
    <property type="match status" value="4"/>
</dbReference>
<dbReference type="Pfam" id="PF02493">
    <property type="entry name" value="MORN"/>
    <property type="match status" value="8"/>
</dbReference>
<evidence type="ECO:0000256" key="5">
    <source>
        <dbReference type="ARBA" id="ARBA00022801"/>
    </source>
</evidence>
<comment type="similarity">
    <text evidence="1">Belongs to the peptidase S28 family.</text>
</comment>
<keyword evidence="3" id="KW-0732">Signal</keyword>
<feature type="compositionally biased region" description="Gly residues" evidence="7">
    <location>
        <begin position="10"/>
        <end position="23"/>
    </location>
</feature>
<dbReference type="InterPro" id="IPR003409">
    <property type="entry name" value="MORN"/>
</dbReference>
<evidence type="ECO:0000256" key="7">
    <source>
        <dbReference type="SAM" id="MobiDB-lite"/>
    </source>
</evidence>
<evidence type="ECO:0000256" key="6">
    <source>
        <dbReference type="ARBA" id="ARBA00023180"/>
    </source>
</evidence>
<dbReference type="SMART" id="SM00698">
    <property type="entry name" value="MORN"/>
    <property type="match status" value="8"/>
</dbReference>
<dbReference type="SUPFAM" id="SSF53474">
    <property type="entry name" value="alpha/beta-Hydrolases"/>
    <property type="match status" value="1"/>
</dbReference>
<dbReference type="Gene3D" id="1.20.120.980">
    <property type="entry name" value="Serine carboxypeptidase S28, SKS domain"/>
    <property type="match status" value="1"/>
</dbReference>
<name>A0ABP0R2E1_9DINO</name>
<dbReference type="InterPro" id="IPR042269">
    <property type="entry name" value="Ser_carbopepase_S28_SKS"/>
</dbReference>
<dbReference type="EMBL" id="CAXAMN010025273">
    <property type="protein sequence ID" value="CAK9093968.1"/>
    <property type="molecule type" value="Genomic_DNA"/>
</dbReference>
<dbReference type="Gene3D" id="3.40.50.1820">
    <property type="entry name" value="alpha/beta hydrolase"/>
    <property type="match status" value="1"/>
</dbReference>
<evidence type="ECO:0000256" key="2">
    <source>
        <dbReference type="ARBA" id="ARBA00022670"/>
    </source>
</evidence>
<keyword evidence="9" id="KW-1185">Reference proteome</keyword>
<protein>
    <submittedName>
        <fullName evidence="8">Uncharacterized protein</fullName>
    </submittedName>
</protein>
<keyword evidence="2" id="KW-0645">Protease</keyword>
<comment type="caution">
    <text evidence="8">The sequence shown here is derived from an EMBL/GenBank/DDBJ whole genome shotgun (WGS) entry which is preliminary data.</text>
</comment>
<dbReference type="InterPro" id="IPR029058">
    <property type="entry name" value="AB_hydrolase_fold"/>
</dbReference>